<evidence type="ECO:0000256" key="4">
    <source>
        <dbReference type="ARBA" id="ARBA00010790"/>
    </source>
</evidence>
<dbReference type="SUPFAM" id="SSF54373">
    <property type="entry name" value="FAD-linked reductases, C-terminal domain"/>
    <property type="match status" value="1"/>
</dbReference>
<keyword evidence="11" id="KW-1133">Transmembrane helix</keyword>
<dbReference type="InterPro" id="IPR007867">
    <property type="entry name" value="GMC_OxRtase_C"/>
</dbReference>
<feature type="transmembrane region" description="Helical" evidence="11">
    <location>
        <begin position="172"/>
        <end position="197"/>
    </location>
</feature>
<gene>
    <name evidence="14" type="ORF">M501DRAFT_1011773</name>
</gene>
<feature type="transmembrane region" description="Helical" evidence="11">
    <location>
        <begin position="129"/>
        <end position="152"/>
    </location>
</feature>
<dbReference type="GO" id="GO:0050660">
    <property type="term" value="F:flavin adenine dinucleotide binding"/>
    <property type="evidence" value="ECO:0007669"/>
    <property type="project" value="InterPro"/>
</dbReference>
<dbReference type="GO" id="GO:0016614">
    <property type="term" value="F:oxidoreductase activity, acting on CH-OH group of donors"/>
    <property type="evidence" value="ECO:0007669"/>
    <property type="project" value="InterPro"/>
</dbReference>
<reference evidence="14" key="1">
    <citation type="journal article" date="2020" name="Stud. Mycol.">
        <title>101 Dothideomycetes genomes: a test case for predicting lifestyles and emergence of pathogens.</title>
        <authorList>
            <person name="Haridas S."/>
            <person name="Albert R."/>
            <person name="Binder M."/>
            <person name="Bloem J."/>
            <person name="Labutti K."/>
            <person name="Salamov A."/>
            <person name="Andreopoulos B."/>
            <person name="Baker S."/>
            <person name="Barry K."/>
            <person name="Bills G."/>
            <person name="Bluhm B."/>
            <person name="Cannon C."/>
            <person name="Castanera R."/>
            <person name="Culley D."/>
            <person name="Daum C."/>
            <person name="Ezra D."/>
            <person name="Gonzalez J."/>
            <person name="Henrissat B."/>
            <person name="Kuo A."/>
            <person name="Liang C."/>
            <person name="Lipzen A."/>
            <person name="Lutzoni F."/>
            <person name="Magnuson J."/>
            <person name="Mondo S."/>
            <person name="Nolan M."/>
            <person name="Ohm R."/>
            <person name="Pangilinan J."/>
            <person name="Park H.-J."/>
            <person name="Ramirez L."/>
            <person name="Alfaro M."/>
            <person name="Sun H."/>
            <person name="Tritt A."/>
            <person name="Yoshinaga Y."/>
            <person name="Zwiers L.-H."/>
            <person name="Turgeon B."/>
            <person name="Goodwin S."/>
            <person name="Spatafora J."/>
            <person name="Crous P."/>
            <person name="Grigoriev I."/>
        </authorList>
    </citation>
    <scope>NUCLEOTIDE SEQUENCE</scope>
    <source>
        <strain evidence="14">CBS 101060</strain>
    </source>
</reference>
<keyword evidence="7 12" id="KW-0732">Signal</keyword>
<feature type="disulfide bond" evidence="10">
    <location>
        <begin position="44"/>
        <end position="51"/>
    </location>
</feature>
<evidence type="ECO:0000256" key="9">
    <source>
        <dbReference type="ARBA" id="ARBA00023288"/>
    </source>
</evidence>
<feature type="disulfide bond" evidence="10">
    <location>
        <begin position="34"/>
        <end position="65"/>
    </location>
</feature>
<dbReference type="Pfam" id="PF00732">
    <property type="entry name" value="GMC_oxred_N"/>
    <property type="match status" value="1"/>
</dbReference>
<dbReference type="InterPro" id="IPR012132">
    <property type="entry name" value="GMC_OxRdtase"/>
</dbReference>
<keyword evidence="8 10" id="KW-1015">Disulfide bond</keyword>
<evidence type="ECO:0000256" key="2">
    <source>
        <dbReference type="ARBA" id="ARBA00004613"/>
    </source>
</evidence>
<dbReference type="OrthoDB" id="269227at2759"/>
<dbReference type="Gene3D" id="3.50.50.60">
    <property type="entry name" value="FAD/NAD(P)-binding domain"/>
    <property type="match status" value="1"/>
</dbReference>
<evidence type="ECO:0000313" key="15">
    <source>
        <dbReference type="Proteomes" id="UP000799429"/>
    </source>
</evidence>
<feature type="transmembrane region" description="Helical" evidence="11">
    <location>
        <begin position="96"/>
        <end position="117"/>
    </location>
</feature>
<dbReference type="PANTHER" id="PTHR11552:SF213">
    <property type="entry name" value="DEHYDROGENASE, PUTATIVE-RELATED"/>
    <property type="match status" value="1"/>
</dbReference>
<feature type="transmembrane region" description="Helical" evidence="11">
    <location>
        <begin position="291"/>
        <end position="310"/>
    </location>
</feature>
<feature type="chain" id="PRO_5040219924" evidence="12">
    <location>
        <begin position="20"/>
        <end position="1016"/>
    </location>
</feature>
<evidence type="ECO:0000313" key="14">
    <source>
        <dbReference type="EMBL" id="KAF2838138.1"/>
    </source>
</evidence>
<accession>A0A9P4VNW5</accession>
<dbReference type="GO" id="GO:0098552">
    <property type="term" value="C:side of membrane"/>
    <property type="evidence" value="ECO:0007669"/>
    <property type="project" value="UniProtKB-KW"/>
</dbReference>
<feature type="disulfide bond" evidence="10">
    <location>
        <begin position="53"/>
        <end position="86"/>
    </location>
</feature>
<dbReference type="SUPFAM" id="SSF51905">
    <property type="entry name" value="FAD/NAD(P)-binding domain"/>
    <property type="match status" value="1"/>
</dbReference>
<dbReference type="InterPro" id="IPR008427">
    <property type="entry name" value="Extracellular_membr_CFEM_dom"/>
</dbReference>
<feature type="transmembrane region" description="Helical" evidence="11">
    <location>
        <begin position="330"/>
        <end position="349"/>
    </location>
</feature>
<dbReference type="Pfam" id="PF05199">
    <property type="entry name" value="GMC_oxred_C"/>
    <property type="match status" value="1"/>
</dbReference>
<feature type="domain" description="CFEM" evidence="13">
    <location>
        <begin position="1"/>
        <end position="114"/>
    </location>
</feature>
<dbReference type="Pfam" id="PF20684">
    <property type="entry name" value="Fung_rhodopsin"/>
    <property type="match status" value="1"/>
</dbReference>
<comment type="caution">
    <text evidence="14">The sequence shown here is derived from an EMBL/GenBank/DDBJ whole genome shotgun (WGS) entry which is preliminary data.</text>
</comment>
<keyword evidence="15" id="KW-1185">Reference proteome</keyword>
<evidence type="ECO:0000256" key="8">
    <source>
        <dbReference type="ARBA" id="ARBA00023157"/>
    </source>
</evidence>
<dbReference type="Pfam" id="PF05730">
    <property type="entry name" value="CFEM"/>
    <property type="match status" value="1"/>
</dbReference>
<organism evidence="14 15">
    <name type="scientific">Patellaria atrata CBS 101060</name>
    <dbReference type="NCBI Taxonomy" id="1346257"/>
    <lineage>
        <taxon>Eukaryota</taxon>
        <taxon>Fungi</taxon>
        <taxon>Dikarya</taxon>
        <taxon>Ascomycota</taxon>
        <taxon>Pezizomycotina</taxon>
        <taxon>Dothideomycetes</taxon>
        <taxon>Dothideomycetes incertae sedis</taxon>
        <taxon>Patellariales</taxon>
        <taxon>Patellariaceae</taxon>
        <taxon>Patellaria</taxon>
    </lineage>
</organism>
<dbReference type="EMBL" id="MU006097">
    <property type="protein sequence ID" value="KAF2838138.1"/>
    <property type="molecule type" value="Genomic_DNA"/>
</dbReference>
<evidence type="ECO:0000256" key="3">
    <source>
        <dbReference type="ARBA" id="ARBA00010031"/>
    </source>
</evidence>
<keyword evidence="11" id="KW-0472">Membrane</keyword>
<feature type="disulfide bond" evidence="10">
    <location>
        <begin position="30"/>
        <end position="70"/>
    </location>
</feature>
<evidence type="ECO:0000256" key="12">
    <source>
        <dbReference type="SAM" id="SignalP"/>
    </source>
</evidence>
<dbReference type="SMART" id="SM00747">
    <property type="entry name" value="CFEM"/>
    <property type="match status" value="1"/>
</dbReference>
<dbReference type="PROSITE" id="PS52012">
    <property type="entry name" value="CFEM"/>
    <property type="match status" value="1"/>
</dbReference>
<evidence type="ECO:0000256" key="7">
    <source>
        <dbReference type="ARBA" id="ARBA00022729"/>
    </source>
</evidence>
<name>A0A9P4VNW5_9PEZI</name>
<keyword evidence="5" id="KW-0964">Secreted</keyword>
<keyword evidence="6" id="KW-0325">Glycoprotein</keyword>
<dbReference type="GO" id="GO:0005576">
    <property type="term" value="C:extracellular region"/>
    <property type="evidence" value="ECO:0007669"/>
    <property type="project" value="UniProtKB-SubCell"/>
</dbReference>
<dbReference type="InterPro" id="IPR000172">
    <property type="entry name" value="GMC_OxRdtase_N"/>
</dbReference>
<dbReference type="Proteomes" id="UP000799429">
    <property type="component" value="Unassembled WGS sequence"/>
</dbReference>
<feature type="transmembrane region" description="Helical" evidence="11">
    <location>
        <begin position="261"/>
        <end position="279"/>
    </location>
</feature>
<evidence type="ECO:0000256" key="10">
    <source>
        <dbReference type="PROSITE-ProRule" id="PRU01356"/>
    </source>
</evidence>
<proteinExistence type="inferred from homology"/>
<keyword evidence="11" id="KW-0812">Transmembrane</keyword>
<sequence length="1016" mass="111400">MKFKSFFFVAFAICARVAAQSEAASLYPPCALGCIVESVPKSSCSLTNQTCICTNAPLTVMIGSCVKANCTIREALTTQNASATVCGAPIRDHTKLVSYPGVIGGVLALIAVILRLCARIPAGGGGFGLDDWTICVVMAITIPFSGFSILLADSGLGKDIWTIPFDKITHILYIYFWDELMYLTILPLTKISILFFYLRIFPNKSFRKWVWVTMAACIGYNIAFVLVSVWQCRPIDYAWTHWDKEHQGTCNNINAQGWTSAAINMILDVIVIILPLPSLSKLELSRKRKIMILLMFSVGFFVTIVSILRLRTILRFGDSENVTWDYVALGYWSTIEIHVGIICACMPALRSFFKHIWPRVFKVTENRSTKQTPSPFGPGGLSSLNYDYVVVGSGPGGGPTAARLALAGYKVLLMDAGDDYGNDLYYRIPAMHLYSTGYDKWAWDFFVKHYSDANRAKQDSKFTWKTPAGKYYVGPNPPSGSKELGIWYPRVGALGGCSAHNAMIFICPHASDWQHIVDITGDSSWSPSNMRKYFQKLEKANYIPNSVAGHGFNGWLTTSITDLSLVVEDRKLLSLVVAAATAMGQGLLGKLITTVLGLGQVLARDINNNGRNRDTDEGLYQVPISTKNSERTGPRDFILEVANAKNRDGSRKYHLDIKLNTFVTKILFDKSSNRPTATGVEYLSGPRLYRADPNFSSSSGTKGTVKAAKEVIISAGAFNTPQLLKLSGIGPAAELRRFNIPVVADLPGVGTNLQDRYETAVIARSPTPFFITKNCKFLQSSPDPCLDAWQRGSTPAGKFVYHSNGFAVSIVKKSTAADPALKAADLFISGAPAAWKGYYPGTAQDALEEANSWVWYTLKAHTRNNAGTVTLRSANPLDTPEINFRYFDDGVRTGGADNADLQALFEGTKMARKIFKNVVPLDGDFEETWPGPNITSDADLKQWIKNEAWGHHASCTCPIGGDGDRNAVLDSKFRVRGVQKLRVVDASVFPRIPGTFIAAPVYMISEKAADAILADA</sequence>
<evidence type="ECO:0000256" key="6">
    <source>
        <dbReference type="ARBA" id="ARBA00022622"/>
    </source>
</evidence>
<feature type="signal peptide" evidence="12">
    <location>
        <begin position="1"/>
        <end position="19"/>
    </location>
</feature>
<evidence type="ECO:0000256" key="1">
    <source>
        <dbReference type="ARBA" id="ARBA00004589"/>
    </source>
</evidence>
<comment type="similarity">
    <text evidence="4">Belongs to the GMC oxidoreductase family.</text>
</comment>
<evidence type="ECO:0000256" key="5">
    <source>
        <dbReference type="ARBA" id="ARBA00022525"/>
    </source>
</evidence>
<protein>
    <submittedName>
        <fullName evidence="14">GMC oxidoreductase</fullName>
    </submittedName>
</protein>
<dbReference type="InterPro" id="IPR049326">
    <property type="entry name" value="Rhodopsin_dom_fungi"/>
</dbReference>
<dbReference type="AlphaFoldDB" id="A0A9P4VNW5"/>
<comment type="similarity">
    <text evidence="3">Belongs to the RBT5 family.</text>
</comment>
<dbReference type="PANTHER" id="PTHR11552">
    <property type="entry name" value="GLUCOSE-METHANOL-CHOLINE GMC OXIDOREDUCTASE"/>
    <property type="match status" value="1"/>
</dbReference>
<comment type="subcellular location">
    <subcellularLocation>
        <location evidence="1">Membrane</location>
        <topology evidence="1">Lipid-anchor</topology>
        <topology evidence="1">GPI-anchor</topology>
    </subcellularLocation>
    <subcellularLocation>
        <location evidence="2">Secreted</location>
    </subcellularLocation>
</comment>
<comment type="caution">
    <text evidence="10">Lacks conserved residue(s) required for the propagation of feature annotation.</text>
</comment>
<dbReference type="PROSITE" id="PS00624">
    <property type="entry name" value="GMC_OXRED_2"/>
    <property type="match status" value="1"/>
</dbReference>
<feature type="transmembrane region" description="Helical" evidence="11">
    <location>
        <begin position="209"/>
        <end position="230"/>
    </location>
</feature>
<keyword evidence="9" id="KW-0449">Lipoprotein</keyword>
<keyword evidence="6" id="KW-0336">GPI-anchor</keyword>
<evidence type="ECO:0000259" key="13">
    <source>
        <dbReference type="PROSITE" id="PS52012"/>
    </source>
</evidence>
<dbReference type="Gene3D" id="3.30.560.10">
    <property type="entry name" value="Glucose Oxidase, domain 3"/>
    <property type="match status" value="1"/>
</dbReference>
<evidence type="ECO:0000256" key="11">
    <source>
        <dbReference type="SAM" id="Phobius"/>
    </source>
</evidence>
<dbReference type="InterPro" id="IPR036188">
    <property type="entry name" value="FAD/NAD-bd_sf"/>
</dbReference>